<dbReference type="Proteomes" id="UP000728032">
    <property type="component" value="Unassembled WGS sequence"/>
</dbReference>
<dbReference type="OrthoDB" id="6406881at2759"/>
<dbReference type="AlphaFoldDB" id="A0A7R9MQP8"/>
<evidence type="ECO:0000313" key="2">
    <source>
        <dbReference type="Proteomes" id="UP000728032"/>
    </source>
</evidence>
<feature type="non-terminal residue" evidence="1">
    <location>
        <position position="154"/>
    </location>
</feature>
<dbReference type="PANTHER" id="PTHR13802:SF52">
    <property type="entry name" value="MUCIN-4"/>
    <property type="match status" value="1"/>
</dbReference>
<name>A0A7R9MQP8_9ACAR</name>
<proteinExistence type="predicted"/>
<evidence type="ECO:0000313" key="1">
    <source>
        <dbReference type="EMBL" id="CAD7664685.1"/>
    </source>
</evidence>
<keyword evidence="2" id="KW-1185">Reference proteome</keyword>
<gene>
    <name evidence="1" type="ORF">ONB1V03_LOCUS21243</name>
</gene>
<dbReference type="InterPro" id="IPR051495">
    <property type="entry name" value="Epithelial_Barrier/Signaling"/>
</dbReference>
<protein>
    <submittedName>
        <fullName evidence="1">Uncharacterized protein</fullName>
    </submittedName>
</protein>
<accession>A0A7R9MQP8</accession>
<reference evidence="1" key="1">
    <citation type="submission" date="2020-11" db="EMBL/GenBank/DDBJ databases">
        <authorList>
            <person name="Tran Van P."/>
        </authorList>
    </citation>
    <scope>NUCLEOTIDE SEQUENCE</scope>
</reference>
<dbReference type="PANTHER" id="PTHR13802">
    <property type="entry name" value="MUCIN 4-RELATED"/>
    <property type="match status" value="1"/>
</dbReference>
<sequence length="154" mass="17464">MAVAARDNISSIVEFRLRPVAARWRYQMYVIVDKEYVFWWDESMRLQYFKGVTLYQPAGIQNMSHVIAMFDSGVGVEVMTDGGHLTVHVYMPNTFLGGCAGVGYGNGTGGLLGLYSRDVRDDFTLPNGQQISLQSTQEDIHFRFGKAWRVQERV</sequence>
<organism evidence="1">
    <name type="scientific">Oppiella nova</name>
    <dbReference type="NCBI Taxonomy" id="334625"/>
    <lineage>
        <taxon>Eukaryota</taxon>
        <taxon>Metazoa</taxon>
        <taxon>Ecdysozoa</taxon>
        <taxon>Arthropoda</taxon>
        <taxon>Chelicerata</taxon>
        <taxon>Arachnida</taxon>
        <taxon>Acari</taxon>
        <taxon>Acariformes</taxon>
        <taxon>Sarcoptiformes</taxon>
        <taxon>Oribatida</taxon>
        <taxon>Brachypylina</taxon>
        <taxon>Oppioidea</taxon>
        <taxon>Oppiidae</taxon>
        <taxon>Oppiella</taxon>
    </lineage>
</organism>
<dbReference type="EMBL" id="CAJPVJ010040246">
    <property type="protein sequence ID" value="CAG2181822.1"/>
    <property type="molecule type" value="Genomic_DNA"/>
</dbReference>
<dbReference type="EMBL" id="OC955071">
    <property type="protein sequence ID" value="CAD7664685.1"/>
    <property type="molecule type" value="Genomic_DNA"/>
</dbReference>